<evidence type="ECO:0000313" key="2">
    <source>
        <dbReference type="EMBL" id="KAK7868156.1"/>
    </source>
</evidence>
<dbReference type="SMART" id="SM00696">
    <property type="entry name" value="DM9"/>
    <property type="match status" value="2"/>
</dbReference>
<evidence type="ECO:0000313" key="3">
    <source>
        <dbReference type="Proteomes" id="UP001378592"/>
    </source>
</evidence>
<dbReference type="AlphaFoldDB" id="A0AAN9Z8H5"/>
<feature type="region of interest" description="Disordered" evidence="1">
    <location>
        <begin position="52"/>
        <end position="71"/>
    </location>
</feature>
<name>A0AAN9Z8H5_9ORTH</name>
<proteinExistence type="predicted"/>
<gene>
    <name evidence="2" type="ORF">R5R35_003031</name>
</gene>
<protein>
    <submittedName>
        <fullName evidence="2">Uncharacterized protein</fullName>
    </submittedName>
</protein>
<accession>A0AAN9Z8H5</accession>
<keyword evidence="3" id="KW-1185">Reference proteome</keyword>
<feature type="compositionally biased region" description="Pro residues" evidence="1">
    <location>
        <begin position="213"/>
        <end position="226"/>
    </location>
</feature>
<dbReference type="Proteomes" id="UP001378592">
    <property type="component" value="Unassembled WGS sequence"/>
</dbReference>
<feature type="compositionally biased region" description="Low complexity" evidence="1">
    <location>
        <begin position="190"/>
        <end position="201"/>
    </location>
</feature>
<organism evidence="2 3">
    <name type="scientific">Gryllus longicercus</name>
    <dbReference type="NCBI Taxonomy" id="2509291"/>
    <lineage>
        <taxon>Eukaryota</taxon>
        <taxon>Metazoa</taxon>
        <taxon>Ecdysozoa</taxon>
        <taxon>Arthropoda</taxon>
        <taxon>Hexapoda</taxon>
        <taxon>Insecta</taxon>
        <taxon>Pterygota</taxon>
        <taxon>Neoptera</taxon>
        <taxon>Polyneoptera</taxon>
        <taxon>Orthoptera</taxon>
        <taxon>Ensifera</taxon>
        <taxon>Gryllidea</taxon>
        <taxon>Grylloidea</taxon>
        <taxon>Gryllidae</taxon>
        <taxon>Gryllinae</taxon>
        <taxon>Gryllus</taxon>
    </lineage>
</organism>
<sequence>MLLLTSLPTLPSEAGLDYTAPAGSCVAQPALARPHSFHFPFQSTAGGDVTAAASRPNGAARARDKARVGPGQRRQTFRGVWSASVVAVWRIFATRMAVLYAGEPLPIEETSQFQPSALGPSLYTLGNIRYRVGDKSITIYSFEGESSDEDARSDEEDVDADEYAFFRSLRRPRPDTPPTAPEAAQDRQGPGEASATDAGAAACGGEGAEAAEPAPPPPPPPPPPPLALWVRRAGGSVPRGAVLVGRDLDGGPLYVGRACVYGELLPGKVATHHRVCYVASEGRELAFEKYEVLALRRGRVEWVRGRRGSFPMDAFPAGLTLRDQRAYVARARVNDVLTPGRLVVGEKECRISYDMKEFTFPEYEVLTVRHMDPDENGMVRYVSAENLALSEHHQKRFRRAYWCGTNMAGEMDEYPEQYDDEEEEDDDEDDDDDDDDDDLDGEDVGGEVLELFPDDQMGETLVLGSNFHDLQEASWHLFENYNASDKQDGNQKTVINSLNQRFKAVER</sequence>
<comment type="caution">
    <text evidence="2">The sequence shown here is derived from an EMBL/GenBank/DDBJ whole genome shotgun (WGS) entry which is preliminary data.</text>
</comment>
<reference evidence="2 3" key="1">
    <citation type="submission" date="2024-03" db="EMBL/GenBank/DDBJ databases">
        <title>The genome assembly and annotation of the cricket Gryllus longicercus Weissman &amp; Gray.</title>
        <authorList>
            <person name="Szrajer S."/>
            <person name="Gray D."/>
            <person name="Ylla G."/>
        </authorList>
    </citation>
    <scope>NUCLEOTIDE SEQUENCE [LARGE SCALE GENOMIC DNA]</scope>
    <source>
        <strain evidence="2">DAG 2021-001</strain>
        <tissue evidence="2">Whole body minus gut</tissue>
    </source>
</reference>
<dbReference type="SUPFAM" id="SSF101447">
    <property type="entry name" value="Formin homology 2 domain (FH2 domain)"/>
    <property type="match status" value="1"/>
</dbReference>
<feature type="region of interest" description="Disordered" evidence="1">
    <location>
        <begin position="416"/>
        <end position="445"/>
    </location>
</feature>
<dbReference type="PANTHER" id="PTHR31649">
    <property type="entry name" value="AGAP009604-PA"/>
    <property type="match status" value="1"/>
</dbReference>
<dbReference type="InterPro" id="IPR006616">
    <property type="entry name" value="DM9_repeat"/>
</dbReference>
<evidence type="ECO:0000256" key="1">
    <source>
        <dbReference type="SAM" id="MobiDB-lite"/>
    </source>
</evidence>
<dbReference type="EMBL" id="JAZDUA010000099">
    <property type="protein sequence ID" value="KAK7868156.1"/>
    <property type="molecule type" value="Genomic_DNA"/>
</dbReference>
<feature type="region of interest" description="Disordered" evidence="1">
    <location>
        <begin position="166"/>
        <end position="227"/>
    </location>
</feature>
<dbReference type="PANTHER" id="PTHR31649:SF1">
    <property type="entry name" value="FARNESOIC ACID O-METHYL TRANSFERASE DOMAIN-CONTAINING PROTEIN"/>
    <property type="match status" value="1"/>
</dbReference>
<dbReference type="Pfam" id="PF11901">
    <property type="entry name" value="DM9"/>
    <property type="match status" value="1"/>
</dbReference>